<gene>
    <name evidence="3" type="ORF">BE17_14890</name>
</gene>
<sequence length="240" mass="26544">MVQSPHEQPAQSGATRAAVREHRAAPPLRRGAPERRRRSATPGRLLAVFLLAGSSVLVNACSNSSSDGHGEHQAAGGGETAAAPFDRQFIDMMTPHHEGAVMMAMTAQERAEHAELKAMADEIISAQNQEISQLKSWREQWYGSPETPPMDEMPMLEGVEHDAMMDMARQSEELKTAEPFDKAFIDAMIPHHEMAIDAAEAAQQKAEHAEIRTLADGIIEAQQREIDQMKAWRAAWYPEE</sequence>
<feature type="compositionally biased region" description="Polar residues" evidence="1">
    <location>
        <begin position="1"/>
        <end position="14"/>
    </location>
</feature>
<feature type="region of interest" description="Disordered" evidence="1">
    <location>
        <begin position="1"/>
        <end position="40"/>
    </location>
</feature>
<evidence type="ECO:0000256" key="1">
    <source>
        <dbReference type="SAM" id="MobiDB-lite"/>
    </source>
</evidence>
<dbReference type="PANTHER" id="PTHR36933">
    <property type="entry name" value="SLL0788 PROTEIN"/>
    <property type="match status" value="1"/>
</dbReference>
<dbReference type="PANTHER" id="PTHR36933:SF1">
    <property type="entry name" value="SLL0788 PROTEIN"/>
    <property type="match status" value="1"/>
</dbReference>
<feature type="domain" description="DUF305" evidence="2">
    <location>
        <begin position="86"/>
        <end position="232"/>
    </location>
</feature>
<evidence type="ECO:0000313" key="3">
    <source>
        <dbReference type="EMBL" id="KYF73641.1"/>
    </source>
</evidence>
<protein>
    <submittedName>
        <fullName evidence="3">DUF305 domain-containing protein</fullName>
    </submittedName>
</protein>
<dbReference type="InterPro" id="IPR005183">
    <property type="entry name" value="DUF305_CopM-like"/>
</dbReference>
<organism evidence="3 4">
    <name type="scientific">Sorangium cellulosum</name>
    <name type="common">Polyangium cellulosum</name>
    <dbReference type="NCBI Taxonomy" id="56"/>
    <lineage>
        <taxon>Bacteria</taxon>
        <taxon>Pseudomonadati</taxon>
        <taxon>Myxococcota</taxon>
        <taxon>Polyangia</taxon>
        <taxon>Polyangiales</taxon>
        <taxon>Polyangiaceae</taxon>
        <taxon>Sorangium</taxon>
    </lineage>
</organism>
<evidence type="ECO:0000259" key="2">
    <source>
        <dbReference type="Pfam" id="PF03713"/>
    </source>
</evidence>
<proteinExistence type="predicted"/>
<dbReference type="Pfam" id="PF03713">
    <property type="entry name" value="DUF305"/>
    <property type="match status" value="1"/>
</dbReference>
<dbReference type="Proteomes" id="UP000075635">
    <property type="component" value="Unassembled WGS sequence"/>
</dbReference>
<dbReference type="AlphaFoldDB" id="A0A150R0J5"/>
<name>A0A150R0J5_SORCE</name>
<accession>A0A150R0J5</accession>
<comment type="caution">
    <text evidence="3">The sequence shown here is derived from an EMBL/GenBank/DDBJ whole genome shotgun (WGS) entry which is preliminary data.</text>
</comment>
<reference evidence="3 4" key="1">
    <citation type="submission" date="2014-02" db="EMBL/GenBank/DDBJ databases">
        <title>The small core and large imbalanced accessory genome model reveals a collaborative survival strategy of Sorangium cellulosum strains in nature.</title>
        <authorList>
            <person name="Han K."/>
            <person name="Peng R."/>
            <person name="Blom J."/>
            <person name="Li Y.-Z."/>
        </authorList>
    </citation>
    <scope>NUCLEOTIDE SEQUENCE [LARGE SCALE GENOMIC DNA]</scope>
    <source>
        <strain evidence="3 4">So0011-07</strain>
    </source>
</reference>
<dbReference type="Gene3D" id="1.20.1260.10">
    <property type="match status" value="1"/>
</dbReference>
<dbReference type="InterPro" id="IPR012347">
    <property type="entry name" value="Ferritin-like"/>
</dbReference>
<evidence type="ECO:0000313" key="4">
    <source>
        <dbReference type="Proteomes" id="UP000075635"/>
    </source>
</evidence>
<dbReference type="EMBL" id="JEMB01003359">
    <property type="protein sequence ID" value="KYF73641.1"/>
    <property type="molecule type" value="Genomic_DNA"/>
</dbReference>